<feature type="domain" description="Teneurin NHL" evidence="2">
    <location>
        <begin position="32"/>
        <end position="82"/>
    </location>
</feature>
<dbReference type="PANTHER" id="PTHR46388">
    <property type="entry name" value="NHL REPEAT-CONTAINING PROTEIN 2"/>
    <property type="match status" value="1"/>
</dbReference>
<dbReference type="RefSeq" id="WP_211304147.1">
    <property type="nucleotide sequence ID" value="NZ_JACHJF010000003.1"/>
</dbReference>
<dbReference type="CDD" id="cd14953">
    <property type="entry name" value="NHL_like_1"/>
    <property type="match status" value="1"/>
</dbReference>
<dbReference type="Pfam" id="PF01436">
    <property type="entry name" value="NHL"/>
    <property type="match status" value="3"/>
</dbReference>
<dbReference type="InterPro" id="IPR056822">
    <property type="entry name" value="TEN_NHL"/>
</dbReference>
<protein>
    <submittedName>
        <fullName evidence="3">Sugar lactone lactonase YvrE</fullName>
    </submittedName>
</protein>
<evidence type="ECO:0000313" key="3">
    <source>
        <dbReference type="EMBL" id="MBB5118227.1"/>
    </source>
</evidence>
<dbReference type="Pfam" id="PF25021">
    <property type="entry name" value="TEN_NHL"/>
    <property type="match status" value="2"/>
</dbReference>
<evidence type="ECO:0000256" key="1">
    <source>
        <dbReference type="ARBA" id="ARBA00022737"/>
    </source>
</evidence>
<evidence type="ECO:0000259" key="2">
    <source>
        <dbReference type="Pfam" id="PF25021"/>
    </source>
</evidence>
<dbReference type="SUPFAM" id="SSF101898">
    <property type="entry name" value="NHL repeat"/>
    <property type="match status" value="1"/>
</dbReference>
<dbReference type="AlphaFoldDB" id="A0A7W8B8J1"/>
<comment type="caution">
    <text evidence="3">The sequence shown here is derived from an EMBL/GenBank/DDBJ whole genome shotgun (WGS) entry which is preliminary data.</text>
</comment>
<gene>
    <name evidence="3" type="ORF">FHS36_001648</name>
</gene>
<organism evidence="3 4">
    <name type="scientific">Streptomyces eurocidicus</name>
    <name type="common">Streptoverticillium eurocidicus</name>
    <dbReference type="NCBI Taxonomy" id="66423"/>
    <lineage>
        <taxon>Bacteria</taxon>
        <taxon>Bacillati</taxon>
        <taxon>Actinomycetota</taxon>
        <taxon>Actinomycetes</taxon>
        <taxon>Kitasatosporales</taxon>
        <taxon>Streptomycetaceae</taxon>
        <taxon>Streptomyces</taxon>
    </lineage>
</organism>
<dbReference type="PANTHER" id="PTHR46388:SF2">
    <property type="entry name" value="NHL REPEAT-CONTAINING PROTEIN 2"/>
    <property type="match status" value="1"/>
</dbReference>
<dbReference type="InterPro" id="IPR011042">
    <property type="entry name" value="6-blade_b-propeller_TolB-like"/>
</dbReference>
<dbReference type="Gene3D" id="2.120.10.30">
    <property type="entry name" value="TolB, C-terminal domain"/>
    <property type="match status" value="3"/>
</dbReference>
<sequence>MATTKDGIAEPTTPLSGSTITTVAGNGTPGFGGDGGPATAAALRCPYGMALDAVGALYIADYQNHRVRKVGPDGIITTVAGDGSKGYGGDGGPATEASLKDPAGVALDGRGNLYIADRSNQRVRRVGPDGIITTVAGDGTAAFGGDGGPAIAASLNFPHAMAVDGAGNLYIADDYNHRVRRVGPDGVIVTVAGNGSDGFGGDGGPATAASLNFPHAVAVDGVGNLYIADRYNYRVRRVGPDGTITTVAGNGAIGFGGDGGPATAAALNLPQCVLVDGVGNLYITDYGNERVRRVGPDGIITTVAGDGSKGYGGDGGPAPLAALDQPLGIAVDGAGELYIGDFGNHRVRKVCRGAPRHGSFPR</sequence>
<accession>A0A7W8B8J1</accession>
<keyword evidence="1" id="KW-0677">Repeat</keyword>
<name>A0A7W8B8J1_STREU</name>
<dbReference type="Proteomes" id="UP000528608">
    <property type="component" value="Unassembled WGS sequence"/>
</dbReference>
<proteinExistence type="predicted"/>
<dbReference type="InterPro" id="IPR001258">
    <property type="entry name" value="NHL_repeat"/>
</dbReference>
<evidence type="ECO:0000313" key="4">
    <source>
        <dbReference type="Proteomes" id="UP000528608"/>
    </source>
</evidence>
<dbReference type="EMBL" id="JACHJF010000003">
    <property type="protein sequence ID" value="MBB5118227.1"/>
    <property type="molecule type" value="Genomic_DNA"/>
</dbReference>
<reference evidence="3 4" key="1">
    <citation type="submission" date="2020-08" db="EMBL/GenBank/DDBJ databases">
        <title>Genomic Encyclopedia of Type Strains, Phase III (KMG-III): the genomes of soil and plant-associated and newly described type strains.</title>
        <authorList>
            <person name="Whitman W."/>
        </authorList>
    </citation>
    <scope>NUCLEOTIDE SEQUENCE [LARGE SCALE GENOMIC DNA]</scope>
    <source>
        <strain evidence="3 4">CECT 3259</strain>
    </source>
</reference>
<feature type="domain" description="Teneurin NHL" evidence="2">
    <location>
        <begin position="88"/>
        <end position="138"/>
    </location>
</feature>